<sequence>MPKVQRRATNPHGEVRSKSRAAILGLFGVSQVQNHAKLLTGGLTINTVPGVAMPISTYDKFIDPIPRYFAAILKLVYIRTN</sequence>
<name>A0A917PZS1_9PSED</name>
<dbReference type="AlphaFoldDB" id="A0A917PZS1"/>
<reference evidence="1" key="2">
    <citation type="submission" date="2020-09" db="EMBL/GenBank/DDBJ databases">
        <authorList>
            <person name="Sun Q."/>
            <person name="Ohkuma M."/>
        </authorList>
    </citation>
    <scope>NUCLEOTIDE SEQUENCE</scope>
    <source>
        <strain evidence="1">JCM 30078</strain>
    </source>
</reference>
<dbReference type="Proteomes" id="UP000635983">
    <property type="component" value="Unassembled WGS sequence"/>
</dbReference>
<comment type="caution">
    <text evidence="1">The sequence shown here is derived from an EMBL/GenBank/DDBJ whole genome shotgun (WGS) entry which is preliminary data.</text>
</comment>
<organism evidence="1 2">
    <name type="scientific">Pseudomonas matsuisoli</name>
    <dbReference type="NCBI Taxonomy" id="1515666"/>
    <lineage>
        <taxon>Bacteria</taxon>
        <taxon>Pseudomonadati</taxon>
        <taxon>Pseudomonadota</taxon>
        <taxon>Gammaproteobacteria</taxon>
        <taxon>Pseudomonadales</taxon>
        <taxon>Pseudomonadaceae</taxon>
        <taxon>Pseudomonas</taxon>
    </lineage>
</organism>
<keyword evidence="2" id="KW-1185">Reference proteome</keyword>
<dbReference type="EMBL" id="BMPO01000007">
    <property type="protein sequence ID" value="GGK02692.1"/>
    <property type="molecule type" value="Genomic_DNA"/>
</dbReference>
<evidence type="ECO:0000313" key="2">
    <source>
        <dbReference type="Proteomes" id="UP000635983"/>
    </source>
</evidence>
<reference evidence="1" key="1">
    <citation type="journal article" date="2014" name="Int. J. Syst. Evol. Microbiol.">
        <title>Complete genome sequence of Corynebacterium casei LMG S-19264T (=DSM 44701T), isolated from a smear-ripened cheese.</title>
        <authorList>
            <consortium name="US DOE Joint Genome Institute (JGI-PGF)"/>
            <person name="Walter F."/>
            <person name="Albersmeier A."/>
            <person name="Kalinowski J."/>
            <person name="Ruckert C."/>
        </authorList>
    </citation>
    <scope>NUCLEOTIDE SEQUENCE</scope>
    <source>
        <strain evidence="1">JCM 30078</strain>
    </source>
</reference>
<evidence type="ECO:0000313" key="1">
    <source>
        <dbReference type="EMBL" id="GGK02692.1"/>
    </source>
</evidence>
<proteinExistence type="predicted"/>
<gene>
    <name evidence="1" type="ORF">GCM10009304_30640</name>
</gene>
<protein>
    <submittedName>
        <fullName evidence="1">Uncharacterized protein</fullName>
    </submittedName>
</protein>
<accession>A0A917PZS1</accession>